<keyword evidence="2" id="KW-1185">Reference proteome</keyword>
<dbReference type="GeneID" id="111131283"/>
<dbReference type="KEGG" id="cvn:111131283"/>
<evidence type="ECO:0000313" key="3">
    <source>
        <dbReference type="RefSeq" id="XP_022334437.1"/>
    </source>
</evidence>
<dbReference type="RefSeq" id="XP_022334437.1">
    <property type="nucleotide sequence ID" value="XM_022478729.1"/>
</dbReference>
<evidence type="ECO:0000259" key="1">
    <source>
        <dbReference type="Pfam" id="PF10551"/>
    </source>
</evidence>
<dbReference type="Pfam" id="PF10551">
    <property type="entry name" value="MULE"/>
    <property type="match status" value="1"/>
</dbReference>
<protein>
    <submittedName>
        <fullName evidence="3">Uncharacterized protein LOC111131283</fullName>
    </submittedName>
</protein>
<evidence type="ECO:0000313" key="2">
    <source>
        <dbReference type="Proteomes" id="UP000694844"/>
    </source>
</evidence>
<dbReference type="PANTHER" id="PTHR47160:SF10">
    <property type="entry name" value="MULE TRANSPOSASE DOMAIN-CONTAINING PROTEIN"/>
    <property type="match status" value="1"/>
</dbReference>
<accession>A0A8B8E1P0</accession>
<dbReference type="OrthoDB" id="6277327at2759"/>
<feature type="domain" description="MULE transposase" evidence="1">
    <location>
        <begin position="39"/>
        <end position="135"/>
    </location>
</feature>
<gene>
    <name evidence="3" type="primary">LOC111131283</name>
</gene>
<dbReference type="Proteomes" id="UP000694844">
    <property type="component" value="Chromosome 4"/>
</dbReference>
<name>A0A8B8E1P0_CRAVI</name>
<dbReference type="InterPro" id="IPR018289">
    <property type="entry name" value="MULE_transposase_dom"/>
</dbReference>
<proteinExistence type="predicted"/>
<organism evidence="2 3">
    <name type="scientific">Crassostrea virginica</name>
    <name type="common">Eastern oyster</name>
    <dbReference type="NCBI Taxonomy" id="6565"/>
    <lineage>
        <taxon>Eukaryota</taxon>
        <taxon>Metazoa</taxon>
        <taxon>Spiralia</taxon>
        <taxon>Lophotrochozoa</taxon>
        <taxon>Mollusca</taxon>
        <taxon>Bivalvia</taxon>
        <taxon>Autobranchia</taxon>
        <taxon>Pteriomorphia</taxon>
        <taxon>Ostreida</taxon>
        <taxon>Ostreoidea</taxon>
        <taxon>Ostreidae</taxon>
        <taxon>Crassostrea</taxon>
    </lineage>
</organism>
<dbReference type="PANTHER" id="PTHR47160">
    <property type="entry name" value="PUTATIVE-RELATED"/>
    <property type="match status" value="1"/>
</dbReference>
<reference evidence="3" key="1">
    <citation type="submission" date="2025-08" db="UniProtKB">
        <authorList>
            <consortium name="RefSeq"/>
        </authorList>
    </citation>
    <scope>IDENTIFICATION</scope>
    <source>
        <tissue evidence="3">Whole sample</tissue>
    </source>
</reference>
<dbReference type="AlphaFoldDB" id="A0A8B8E1P0"/>
<sequence>MDFLQCQEFLMANLRVGEERHLVFATEHQLDILQRAKRWFVDGTFKIVPPFLKPNGQLMSIHAFVQKDGKSMQFPLLFALMSRRRKEDYIEVFRAVLERLENPLVEMVTADFEAGAWQAIREVFPAVVIRGCAFRMDPRAAAWLGENISAAGGDPLLHQTADGLAFLAVDSRT</sequence>